<dbReference type="AlphaFoldDB" id="A0A7Z0WK38"/>
<evidence type="ECO:0000313" key="2">
    <source>
        <dbReference type="EMBL" id="OLF08066.1"/>
    </source>
</evidence>
<keyword evidence="3" id="KW-1185">Reference proteome</keyword>
<sequence>MDIDVVMSLAKNSYSAAEQYAQITTKITRTDAATPHLADKFGAATGADSDVVAMLDEFYEYLRTTTARYQLVGEQLEASARDYVQTDTEQQDVYNRYQNDFDAYDIGEADLGIDPGREAGDTDRPDGATDAQPDGFGTDENPAENIEAGDGYLSGLDPEEGN</sequence>
<feature type="region of interest" description="Disordered" evidence="1">
    <location>
        <begin position="106"/>
        <end position="162"/>
    </location>
</feature>
<proteinExistence type="predicted"/>
<name>A0A7Z0WK38_9PSEU</name>
<dbReference type="EMBL" id="MSIF01000013">
    <property type="protein sequence ID" value="OLF08066.1"/>
    <property type="molecule type" value="Genomic_DNA"/>
</dbReference>
<evidence type="ECO:0000256" key="1">
    <source>
        <dbReference type="SAM" id="MobiDB-lite"/>
    </source>
</evidence>
<organism evidence="2 3">
    <name type="scientific">Actinophytocola xinjiangensis</name>
    <dbReference type="NCBI Taxonomy" id="485602"/>
    <lineage>
        <taxon>Bacteria</taxon>
        <taxon>Bacillati</taxon>
        <taxon>Actinomycetota</taxon>
        <taxon>Actinomycetes</taxon>
        <taxon>Pseudonocardiales</taxon>
        <taxon>Pseudonocardiaceae</taxon>
    </lineage>
</organism>
<feature type="compositionally biased region" description="Basic and acidic residues" evidence="1">
    <location>
        <begin position="115"/>
        <end position="127"/>
    </location>
</feature>
<dbReference type="Proteomes" id="UP000185696">
    <property type="component" value="Unassembled WGS sequence"/>
</dbReference>
<gene>
    <name evidence="2" type="ORF">BLA60_24675</name>
</gene>
<reference evidence="2 3" key="1">
    <citation type="submission" date="2016-12" db="EMBL/GenBank/DDBJ databases">
        <title>The draft genome sequence of Actinophytocola xinjiangensis.</title>
        <authorList>
            <person name="Wang W."/>
            <person name="Yuan L."/>
        </authorList>
    </citation>
    <scope>NUCLEOTIDE SEQUENCE [LARGE SCALE GENOMIC DNA]</scope>
    <source>
        <strain evidence="2 3">CGMCC 4.4663</strain>
    </source>
</reference>
<evidence type="ECO:0000313" key="3">
    <source>
        <dbReference type="Proteomes" id="UP000185696"/>
    </source>
</evidence>
<protein>
    <submittedName>
        <fullName evidence="2">Uncharacterized protein</fullName>
    </submittedName>
</protein>
<comment type="caution">
    <text evidence="2">The sequence shown here is derived from an EMBL/GenBank/DDBJ whole genome shotgun (WGS) entry which is preliminary data.</text>
</comment>
<accession>A0A7Z0WK38</accession>